<gene>
    <name evidence="1" type="ORF">UFOVP690_16</name>
</gene>
<proteinExistence type="predicted"/>
<protein>
    <submittedName>
        <fullName evidence="1">Uncharacterized protein</fullName>
    </submittedName>
</protein>
<reference evidence="1" key="1">
    <citation type="submission" date="2020-04" db="EMBL/GenBank/DDBJ databases">
        <authorList>
            <person name="Chiriac C."/>
            <person name="Salcher M."/>
            <person name="Ghai R."/>
            <person name="Kavagutti S V."/>
        </authorList>
    </citation>
    <scope>NUCLEOTIDE SEQUENCE</scope>
</reference>
<organism evidence="1">
    <name type="scientific">uncultured Caudovirales phage</name>
    <dbReference type="NCBI Taxonomy" id="2100421"/>
    <lineage>
        <taxon>Viruses</taxon>
        <taxon>Duplodnaviria</taxon>
        <taxon>Heunggongvirae</taxon>
        <taxon>Uroviricota</taxon>
        <taxon>Caudoviricetes</taxon>
        <taxon>Peduoviridae</taxon>
        <taxon>Maltschvirus</taxon>
        <taxon>Maltschvirus maltsch</taxon>
    </lineage>
</organism>
<accession>A0A6J5NKB0</accession>
<evidence type="ECO:0000313" key="1">
    <source>
        <dbReference type="EMBL" id="CAB4157308.1"/>
    </source>
</evidence>
<dbReference type="EMBL" id="LR796662">
    <property type="protein sequence ID" value="CAB4157308.1"/>
    <property type="molecule type" value="Genomic_DNA"/>
</dbReference>
<sequence>MACALTQGYTLDCRDSLGGIVEVYFTEAANVTSSTEASGVITALTKAAGKRFWKYALVKDTSMFNQTMNASVANGTVFYAQELQIILNKLQTNTRNELLLLAQNSLVAVAKDSNGIYWYLGKTRGIDMTANAASTGTAQGDRSGFTLTFTGSEPALAPSVTSVVALALETPGS</sequence>
<name>A0A6J5NKB0_9CAUD</name>